<dbReference type="EMBL" id="CAIF01000070">
    <property type="protein sequence ID" value="CCH43180.1"/>
    <property type="molecule type" value="Genomic_DNA"/>
</dbReference>
<dbReference type="InterPro" id="IPR032675">
    <property type="entry name" value="LRR_dom_sf"/>
</dbReference>
<protein>
    <recommendedName>
        <fullName evidence="1">F-box domain-containing protein</fullName>
    </recommendedName>
</protein>
<dbReference type="Pfam" id="PF12937">
    <property type="entry name" value="F-box-like"/>
    <property type="match status" value="1"/>
</dbReference>
<dbReference type="CDD" id="cd09917">
    <property type="entry name" value="F-box_SF"/>
    <property type="match status" value="1"/>
</dbReference>
<feature type="domain" description="F-box" evidence="1">
    <location>
        <begin position="17"/>
        <end position="69"/>
    </location>
</feature>
<dbReference type="PROSITE" id="PS50181">
    <property type="entry name" value="FBOX"/>
    <property type="match status" value="1"/>
</dbReference>
<proteinExistence type="predicted"/>
<dbReference type="eggNOG" id="ENOG502RY54">
    <property type="taxonomic scope" value="Eukaryota"/>
</dbReference>
<keyword evidence="3" id="KW-1185">Reference proteome</keyword>
<accession>K0KDI5</accession>
<dbReference type="InParanoid" id="K0KDI5"/>
<dbReference type="HOGENOM" id="CLU_053891_0_0_1"/>
<comment type="caution">
    <text evidence="2">The sequence shown here is derived from an EMBL/GenBank/DDBJ whole genome shotgun (WGS) entry which is preliminary data.</text>
</comment>
<name>K0KDI5_WICCF</name>
<dbReference type="InterPro" id="IPR001810">
    <property type="entry name" value="F-box_dom"/>
</dbReference>
<dbReference type="STRING" id="1206466.K0KDI5"/>
<dbReference type="Proteomes" id="UP000009328">
    <property type="component" value="Unassembled WGS sequence"/>
</dbReference>
<evidence type="ECO:0000313" key="3">
    <source>
        <dbReference type="Proteomes" id="UP000009328"/>
    </source>
</evidence>
<reference evidence="2 3" key="1">
    <citation type="journal article" date="2012" name="Eukaryot. Cell">
        <title>Draft genome sequence of Wickerhamomyces ciferrii NRRL Y-1031 F-60-10.</title>
        <authorList>
            <person name="Schneider J."/>
            <person name="Andrea H."/>
            <person name="Blom J."/>
            <person name="Jaenicke S."/>
            <person name="Ruckert C."/>
            <person name="Schorsch C."/>
            <person name="Szczepanowski R."/>
            <person name="Farwick M."/>
            <person name="Goesmann A."/>
            <person name="Puhler A."/>
            <person name="Schaffer S."/>
            <person name="Tauch A."/>
            <person name="Kohler T."/>
            <person name="Brinkrolf K."/>
        </authorList>
    </citation>
    <scope>NUCLEOTIDE SEQUENCE [LARGE SCALE GENOMIC DNA]</scope>
    <source>
        <strain evidence="3">ATCC 14091 / BCRC 22168 / CBS 111 / JCM 3599 / NBRC 0793 / NRRL Y-1031 F-60-10</strain>
    </source>
</reference>
<evidence type="ECO:0000259" key="1">
    <source>
        <dbReference type="PROSITE" id="PS50181"/>
    </source>
</evidence>
<gene>
    <name evidence="2" type="ORF">BN7_2727</name>
</gene>
<evidence type="ECO:0000313" key="2">
    <source>
        <dbReference type="EMBL" id="CCH43180.1"/>
    </source>
</evidence>
<dbReference type="Gene3D" id="3.80.10.10">
    <property type="entry name" value="Ribonuclease Inhibitor"/>
    <property type="match status" value="1"/>
</dbReference>
<sequence>MTIPKKRKLSSSYNNNSTLFLNIPYEIIIKILPLITKSDLINLGLSCSKFHDFLKPYIYQSITLSWKDLILLEQGKLGIQRINKFVEVLNINEYDIKKEWNFNYNSLTEVFGNLRKLKMNISNSSNFLKYLNKDVMGLKELELKSMSFESNLFNINHLIKFKDLKRLKLTGFVIDFDDKDTKIQYLELQDCFWNYPFNLEFFTGVRELILNYSNQFILSERFRFFIMNPVLPKLESLYIQNHNPQLKLHITESNLIKILQKNNKIIKIQLFGNIETSINPQTCSNIKFLRS</sequence>
<dbReference type="AlphaFoldDB" id="K0KDI5"/>
<organism evidence="2 3">
    <name type="scientific">Wickerhamomyces ciferrii (strain ATCC 14091 / BCRC 22168 / CBS 111 / JCM 3599 / NBRC 0793 / NRRL Y-1031 F-60-10)</name>
    <name type="common">Yeast</name>
    <name type="synonym">Pichia ciferrii</name>
    <dbReference type="NCBI Taxonomy" id="1206466"/>
    <lineage>
        <taxon>Eukaryota</taxon>
        <taxon>Fungi</taxon>
        <taxon>Dikarya</taxon>
        <taxon>Ascomycota</taxon>
        <taxon>Saccharomycotina</taxon>
        <taxon>Saccharomycetes</taxon>
        <taxon>Phaffomycetales</taxon>
        <taxon>Wickerhamomycetaceae</taxon>
        <taxon>Wickerhamomyces</taxon>
    </lineage>
</organism>